<feature type="region of interest" description="Disordered" evidence="1">
    <location>
        <begin position="104"/>
        <end position="126"/>
    </location>
</feature>
<accession>A0AAE0MH70</accession>
<dbReference type="EMBL" id="JAUEPO010000002">
    <property type="protein sequence ID" value="KAK3332372.1"/>
    <property type="molecule type" value="Genomic_DNA"/>
</dbReference>
<reference evidence="3" key="1">
    <citation type="journal article" date="2023" name="Mol. Phylogenet. Evol.">
        <title>Genome-scale phylogeny and comparative genomics of the fungal order Sordariales.</title>
        <authorList>
            <person name="Hensen N."/>
            <person name="Bonometti L."/>
            <person name="Westerberg I."/>
            <person name="Brannstrom I.O."/>
            <person name="Guillou S."/>
            <person name="Cros-Aarteil S."/>
            <person name="Calhoun S."/>
            <person name="Haridas S."/>
            <person name="Kuo A."/>
            <person name="Mondo S."/>
            <person name="Pangilinan J."/>
            <person name="Riley R."/>
            <person name="LaButti K."/>
            <person name="Andreopoulos B."/>
            <person name="Lipzen A."/>
            <person name="Chen C."/>
            <person name="Yan M."/>
            <person name="Daum C."/>
            <person name="Ng V."/>
            <person name="Clum A."/>
            <person name="Steindorff A."/>
            <person name="Ohm R.A."/>
            <person name="Martin F."/>
            <person name="Silar P."/>
            <person name="Natvig D.O."/>
            <person name="Lalanne C."/>
            <person name="Gautier V."/>
            <person name="Ament-Velasquez S.L."/>
            <person name="Kruys A."/>
            <person name="Hutchinson M.I."/>
            <person name="Powell A.J."/>
            <person name="Barry K."/>
            <person name="Miller A.N."/>
            <person name="Grigoriev I.V."/>
            <person name="Debuchy R."/>
            <person name="Gladieux P."/>
            <person name="Hiltunen Thoren M."/>
            <person name="Johannesson H."/>
        </authorList>
    </citation>
    <scope>NUCLEOTIDE SEQUENCE</scope>
    <source>
        <strain evidence="3">SMH4131-1</strain>
    </source>
</reference>
<dbReference type="Proteomes" id="UP001286456">
    <property type="component" value="Unassembled WGS sequence"/>
</dbReference>
<dbReference type="AlphaFoldDB" id="A0AAE0MH70"/>
<evidence type="ECO:0000256" key="2">
    <source>
        <dbReference type="SAM" id="SignalP"/>
    </source>
</evidence>
<comment type="caution">
    <text evidence="3">The sequence shown here is derived from an EMBL/GenBank/DDBJ whole genome shotgun (WGS) entry which is preliminary data.</text>
</comment>
<reference evidence="3" key="2">
    <citation type="submission" date="2023-06" db="EMBL/GenBank/DDBJ databases">
        <authorList>
            <consortium name="Lawrence Berkeley National Laboratory"/>
            <person name="Haridas S."/>
            <person name="Hensen N."/>
            <person name="Bonometti L."/>
            <person name="Westerberg I."/>
            <person name="Brannstrom I.O."/>
            <person name="Guillou S."/>
            <person name="Cros-Aarteil S."/>
            <person name="Calhoun S."/>
            <person name="Kuo A."/>
            <person name="Mondo S."/>
            <person name="Pangilinan J."/>
            <person name="Riley R."/>
            <person name="Labutti K."/>
            <person name="Andreopoulos B."/>
            <person name="Lipzen A."/>
            <person name="Chen C."/>
            <person name="Yanf M."/>
            <person name="Daum C."/>
            <person name="Ng V."/>
            <person name="Clum A."/>
            <person name="Steindorff A."/>
            <person name="Ohm R."/>
            <person name="Martin F."/>
            <person name="Silar P."/>
            <person name="Natvig D."/>
            <person name="Lalanne C."/>
            <person name="Gautier V."/>
            <person name="Ament-Velasquez S.L."/>
            <person name="Kruys A."/>
            <person name="Hutchinson M.I."/>
            <person name="Powell A.J."/>
            <person name="Barry K."/>
            <person name="Miller A.N."/>
            <person name="Grigoriev I.V."/>
            <person name="Debuchy R."/>
            <person name="Gladieux P."/>
            <person name="Thoren M.H."/>
            <person name="Johannesson H."/>
        </authorList>
    </citation>
    <scope>NUCLEOTIDE SEQUENCE</scope>
    <source>
        <strain evidence="3">SMH4131-1</strain>
    </source>
</reference>
<feature type="chain" id="PRO_5042192847" evidence="2">
    <location>
        <begin position="26"/>
        <end position="126"/>
    </location>
</feature>
<evidence type="ECO:0000313" key="4">
    <source>
        <dbReference type="Proteomes" id="UP001286456"/>
    </source>
</evidence>
<keyword evidence="2" id="KW-0732">Signal</keyword>
<gene>
    <name evidence="3" type="ORF">B0T19DRAFT_482663</name>
</gene>
<keyword evidence="4" id="KW-1185">Reference proteome</keyword>
<protein>
    <submittedName>
        <fullName evidence="3">Uncharacterized protein</fullName>
    </submittedName>
</protein>
<feature type="signal peptide" evidence="2">
    <location>
        <begin position="1"/>
        <end position="25"/>
    </location>
</feature>
<name>A0AAE0MH70_9PEZI</name>
<evidence type="ECO:0000313" key="3">
    <source>
        <dbReference type="EMBL" id="KAK3332372.1"/>
    </source>
</evidence>
<evidence type="ECO:0000256" key="1">
    <source>
        <dbReference type="SAM" id="MobiDB-lite"/>
    </source>
</evidence>
<organism evidence="3 4">
    <name type="scientific">Cercophora scortea</name>
    <dbReference type="NCBI Taxonomy" id="314031"/>
    <lineage>
        <taxon>Eukaryota</taxon>
        <taxon>Fungi</taxon>
        <taxon>Dikarya</taxon>
        <taxon>Ascomycota</taxon>
        <taxon>Pezizomycotina</taxon>
        <taxon>Sordariomycetes</taxon>
        <taxon>Sordariomycetidae</taxon>
        <taxon>Sordariales</taxon>
        <taxon>Lasiosphaeriaceae</taxon>
        <taxon>Cercophora</taxon>
    </lineage>
</organism>
<proteinExistence type="predicted"/>
<sequence>MQSKPIYLLLPLLSAILAKASYADASTQTDGSDATAVAKCWVGQIHDACNGSLTGCTPAGIFVVCDEGSGQMIFKNMCGSGVGQGSCGCIDGVSGCVTVPTPMESGGDEVSEGGEYAAQVEEKKEL</sequence>